<evidence type="ECO:0000256" key="2">
    <source>
        <dbReference type="ARBA" id="ARBA00022679"/>
    </source>
</evidence>
<feature type="site" description="Increases basicity of active site His" evidence="4">
    <location>
        <position position="146"/>
    </location>
</feature>
<dbReference type="Gene3D" id="3.40.50.20">
    <property type="match status" value="1"/>
</dbReference>
<dbReference type="RefSeq" id="WP_211342177.1">
    <property type="nucleotide sequence ID" value="NZ_SNZA01000003.1"/>
</dbReference>
<dbReference type="InterPro" id="IPR018357">
    <property type="entry name" value="Hexapep_transf_CS"/>
</dbReference>
<dbReference type="InterPro" id="IPR050179">
    <property type="entry name" value="Trans_hexapeptide_repeat"/>
</dbReference>
<dbReference type="AlphaFoldDB" id="A0A4R6X2X1"/>
<comment type="similarity">
    <text evidence="1">Belongs to the transferase hexapeptide repeat family.</text>
</comment>
<reference evidence="7 8" key="1">
    <citation type="submission" date="2019-03" db="EMBL/GenBank/DDBJ databases">
        <title>Genomic Encyclopedia of Type Strains, Phase IV (KMG-IV): sequencing the most valuable type-strain genomes for metagenomic binning, comparative biology and taxonomic classification.</title>
        <authorList>
            <person name="Goeker M."/>
        </authorList>
    </citation>
    <scope>NUCLEOTIDE SEQUENCE [LARGE SCALE GENOMIC DNA]</scope>
    <source>
        <strain evidence="7 8">DSM 5604</strain>
    </source>
</reference>
<dbReference type="SUPFAM" id="SSF51161">
    <property type="entry name" value="Trimeric LpxA-like enzymes"/>
    <property type="match status" value="1"/>
</dbReference>
<keyword evidence="2 7" id="KW-0808">Transferase</keyword>
<evidence type="ECO:0000259" key="6">
    <source>
        <dbReference type="Pfam" id="PF17836"/>
    </source>
</evidence>
<keyword evidence="8" id="KW-1185">Reference proteome</keyword>
<dbReference type="PANTHER" id="PTHR43300:SF7">
    <property type="entry name" value="UDP-N-ACETYLBACILLOSAMINE N-ACETYLTRANSFERASE"/>
    <property type="match status" value="1"/>
</dbReference>
<protein>
    <submittedName>
        <fullName evidence="7">Sugar O-acyltransferase (Sialic acid O-acetyltransferase NeuD family)</fullName>
    </submittedName>
</protein>
<dbReference type="Pfam" id="PF17836">
    <property type="entry name" value="PglD_N"/>
    <property type="match status" value="1"/>
</dbReference>
<dbReference type="Proteomes" id="UP000295729">
    <property type="component" value="Unassembled WGS sequence"/>
</dbReference>
<feature type="binding site" evidence="5">
    <location>
        <position position="75"/>
    </location>
    <ligand>
        <name>substrate</name>
    </ligand>
</feature>
<sequence length="219" mass="23256">MTNQHPLKPIIMIGAGGHASVLADILLSQGYSIKAFISPDEINQRNIFKGIQQLRNDSDIEQFQASDVFLVNGIGIVPRSNRRQKIQSYYLDKGYQFISVVSDKAIVSKFSDVGEACQIFPGAVIQAGVSIGAYSIINTGALVEHDCQLGSFNHIAPNAVLCGGVITATDVFVGANATVLPNLHLDKGVIVGAGAVVKDHLQSNQTAHSANAFIAPSEL</sequence>
<evidence type="ECO:0000256" key="4">
    <source>
        <dbReference type="PIRSR" id="PIRSR620019-1"/>
    </source>
</evidence>
<gene>
    <name evidence="7" type="ORF">C8D85_2102</name>
</gene>
<evidence type="ECO:0000313" key="8">
    <source>
        <dbReference type="Proteomes" id="UP000295729"/>
    </source>
</evidence>
<evidence type="ECO:0000256" key="1">
    <source>
        <dbReference type="ARBA" id="ARBA00007274"/>
    </source>
</evidence>
<keyword evidence="3" id="KW-0677">Repeat</keyword>
<dbReference type="NCBIfam" id="TIGR03570">
    <property type="entry name" value="NeuD_NnaD"/>
    <property type="match status" value="1"/>
</dbReference>
<name>A0A4R6X2X1_9GAMM</name>
<comment type="caution">
    <text evidence="7">The sequence shown here is derived from an EMBL/GenBank/DDBJ whole genome shotgun (WGS) entry which is preliminary data.</text>
</comment>
<dbReference type="EMBL" id="SNZA01000003">
    <property type="protein sequence ID" value="TDR13226.1"/>
    <property type="molecule type" value="Genomic_DNA"/>
</dbReference>
<dbReference type="InterPro" id="IPR020019">
    <property type="entry name" value="AcTrfase_PglD-like"/>
</dbReference>
<feature type="binding site" evidence="5">
    <location>
        <position position="154"/>
    </location>
    <ligand>
        <name>acetyl-CoA</name>
        <dbReference type="ChEBI" id="CHEBI:57288"/>
    </ligand>
</feature>
<feature type="domain" description="PglD N-terminal" evidence="6">
    <location>
        <begin position="10"/>
        <end position="85"/>
    </location>
</feature>
<accession>A0A4R6X2X1</accession>
<dbReference type="InterPro" id="IPR041561">
    <property type="entry name" value="PglD_N"/>
</dbReference>
<dbReference type="PROSITE" id="PS00101">
    <property type="entry name" value="HEXAPEP_TRANSFERASES"/>
    <property type="match status" value="1"/>
</dbReference>
<evidence type="ECO:0000313" key="7">
    <source>
        <dbReference type="EMBL" id="TDR13226.1"/>
    </source>
</evidence>
<dbReference type="InterPro" id="IPR011004">
    <property type="entry name" value="Trimer_LpxA-like_sf"/>
</dbReference>
<evidence type="ECO:0000256" key="5">
    <source>
        <dbReference type="PIRSR" id="PIRSR620019-2"/>
    </source>
</evidence>
<dbReference type="PANTHER" id="PTHR43300">
    <property type="entry name" value="ACETYLTRANSFERASE"/>
    <property type="match status" value="1"/>
</dbReference>
<feature type="active site" description="Proton acceptor" evidence="4">
    <location>
        <position position="145"/>
    </location>
</feature>
<dbReference type="CDD" id="cd03360">
    <property type="entry name" value="LbH_AT_putative"/>
    <property type="match status" value="1"/>
</dbReference>
<dbReference type="Gene3D" id="2.160.10.10">
    <property type="entry name" value="Hexapeptide repeat proteins"/>
    <property type="match status" value="1"/>
</dbReference>
<evidence type="ECO:0000256" key="3">
    <source>
        <dbReference type="ARBA" id="ARBA00022737"/>
    </source>
</evidence>
<organism evidence="7 8">
    <name type="scientific">Marinomonas communis</name>
    <dbReference type="NCBI Taxonomy" id="28254"/>
    <lineage>
        <taxon>Bacteria</taxon>
        <taxon>Pseudomonadati</taxon>
        <taxon>Pseudomonadota</taxon>
        <taxon>Gammaproteobacteria</taxon>
        <taxon>Oceanospirillales</taxon>
        <taxon>Oceanospirillaceae</taxon>
        <taxon>Marinomonas</taxon>
    </lineage>
</organism>
<proteinExistence type="inferred from homology"/>
<keyword evidence="7" id="KW-0012">Acyltransferase</keyword>
<dbReference type="GO" id="GO:0016746">
    <property type="term" value="F:acyltransferase activity"/>
    <property type="evidence" value="ECO:0007669"/>
    <property type="project" value="UniProtKB-KW"/>
</dbReference>